<name>A0AA89I1C8_9LACO</name>
<evidence type="ECO:0000256" key="3">
    <source>
        <dbReference type="ARBA" id="ARBA00022741"/>
    </source>
</evidence>
<dbReference type="InterPro" id="IPR023631">
    <property type="entry name" value="Amidase_dom"/>
</dbReference>
<evidence type="ECO:0000256" key="7">
    <source>
        <dbReference type="ARBA" id="ARBA00047407"/>
    </source>
</evidence>
<dbReference type="NCBIfam" id="TIGR00132">
    <property type="entry name" value="gatA"/>
    <property type="match status" value="1"/>
</dbReference>
<keyword evidence="4 8" id="KW-0067">ATP-binding</keyword>
<dbReference type="EC" id="6.3.5.7" evidence="8"/>
<dbReference type="EMBL" id="AYZB01000058">
    <property type="protein sequence ID" value="KRM20995.1"/>
    <property type="molecule type" value="Genomic_DNA"/>
</dbReference>
<dbReference type="GO" id="GO:0030956">
    <property type="term" value="C:glutamyl-tRNA(Gln) amidotransferase complex"/>
    <property type="evidence" value="ECO:0007669"/>
    <property type="project" value="InterPro"/>
</dbReference>
<feature type="active site" description="Acyl-ester intermediate" evidence="8">
    <location>
        <position position="176"/>
    </location>
</feature>
<reference evidence="10 11" key="1">
    <citation type="journal article" date="2015" name="Genome Announc.">
        <title>Expanding the biotechnology potential of lactobacilli through comparative genomics of 213 strains and associated genera.</title>
        <authorList>
            <person name="Sun Z."/>
            <person name="Harris H.M."/>
            <person name="McCann A."/>
            <person name="Guo C."/>
            <person name="Argimon S."/>
            <person name="Zhang W."/>
            <person name="Yang X."/>
            <person name="Jeffery I.B."/>
            <person name="Cooney J.C."/>
            <person name="Kagawa T.F."/>
            <person name="Liu W."/>
            <person name="Song Y."/>
            <person name="Salvetti E."/>
            <person name="Wrobel A."/>
            <person name="Rasinkangas P."/>
            <person name="Parkhill J."/>
            <person name="Rea M.C."/>
            <person name="O'Sullivan O."/>
            <person name="Ritari J."/>
            <person name="Douillard F.P."/>
            <person name="Paul Ross R."/>
            <person name="Yang R."/>
            <person name="Briner A.E."/>
            <person name="Felis G.E."/>
            <person name="de Vos W.M."/>
            <person name="Barrangou R."/>
            <person name="Klaenhammer T.R."/>
            <person name="Caufield P.W."/>
            <person name="Cui Y."/>
            <person name="Zhang H."/>
            <person name="O'Toole P.W."/>
        </authorList>
    </citation>
    <scope>NUCLEOTIDE SEQUENCE [LARGE SCALE GENOMIC DNA]</scope>
    <source>
        <strain evidence="10 11">DSM 20719</strain>
    </source>
</reference>
<evidence type="ECO:0000256" key="8">
    <source>
        <dbReference type="HAMAP-Rule" id="MF_00120"/>
    </source>
</evidence>
<dbReference type="AlphaFoldDB" id="A0AA89I1C8"/>
<evidence type="ECO:0000259" key="9">
    <source>
        <dbReference type="Pfam" id="PF01425"/>
    </source>
</evidence>
<dbReference type="HAMAP" id="MF_00120">
    <property type="entry name" value="GatA"/>
    <property type="match status" value="1"/>
</dbReference>
<evidence type="ECO:0000256" key="4">
    <source>
        <dbReference type="ARBA" id="ARBA00022840"/>
    </source>
</evidence>
<dbReference type="PANTHER" id="PTHR11895">
    <property type="entry name" value="TRANSAMIDASE"/>
    <property type="match status" value="1"/>
</dbReference>
<feature type="active site" description="Charge relay system" evidence="8">
    <location>
        <position position="152"/>
    </location>
</feature>
<evidence type="ECO:0000313" key="10">
    <source>
        <dbReference type="EMBL" id="KRM20995.1"/>
    </source>
</evidence>
<comment type="subunit">
    <text evidence="8">Heterotrimer of A, B and C subunits.</text>
</comment>
<dbReference type="InterPro" id="IPR036928">
    <property type="entry name" value="AS_sf"/>
</dbReference>
<comment type="catalytic activity">
    <reaction evidence="7 8">
        <text>L-glutamyl-tRNA(Gln) + L-glutamine + ATP + H2O = L-glutaminyl-tRNA(Gln) + L-glutamate + ADP + phosphate + H(+)</text>
        <dbReference type="Rhea" id="RHEA:17521"/>
        <dbReference type="Rhea" id="RHEA-COMP:9681"/>
        <dbReference type="Rhea" id="RHEA-COMP:9684"/>
        <dbReference type="ChEBI" id="CHEBI:15377"/>
        <dbReference type="ChEBI" id="CHEBI:15378"/>
        <dbReference type="ChEBI" id="CHEBI:29985"/>
        <dbReference type="ChEBI" id="CHEBI:30616"/>
        <dbReference type="ChEBI" id="CHEBI:43474"/>
        <dbReference type="ChEBI" id="CHEBI:58359"/>
        <dbReference type="ChEBI" id="CHEBI:78520"/>
        <dbReference type="ChEBI" id="CHEBI:78521"/>
        <dbReference type="ChEBI" id="CHEBI:456216"/>
        <dbReference type="EC" id="6.3.5.7"/>
    </reaction>
</comment>
<dbReference type="Pfam" id="PF01425">
    <property type="entry name" value="Amidase"/>
    <property type="match status" value="1"/>
</dbReference>
<dbReference type="GO" id="GO:0005524">
    <property type="term" value="F:ATP binding"/>
    <property type="evidence" value="ECO:0007669"/>
    <property type="project" value="UniProtKB-KW"/>
</dbReference>
<dbReference type="PANTHER" id="PTHR11895:SF151">
    <property type="entry name" value="GLUTAMYL-TRNA(GLN) AMIDOTRANSFERASE SUBUNIT A"/>
    <property type="match status" value="1"/>
</dbReference>
<dbReference type="InterPro" id="IPR004412">
    <property type="entry name" value="GatA"/>
</dbReference>
<keyword evidence="5 8" id="KW-0648">Protein biosynthesis</keyword>
<dbReference type="Proteomes" id="UP000050823">
    <property type="component" value="Unassembled WGS sequence"/>
</dbReference>
<dbReference type="GO" id="GO:0006412">
    <property type="term" value="P:translation"/>
    <property type="evidence" value="ECO:0007669"/>
    <property type="project" value="UniProtKB-UniRule"/>
</dbReference>
<feature type="active site" description="Charge relay system" evidence="8">
    <location>
        <position position="77"/>
    </location>
</feature>
<evidence type="ECO:0000256" key="2">
    <source>
        <dbReference type="ARBA" id="ARBA00022598"/>
    </source>
</evidence>
<dbReference type="Gene3D" id="3.90.1300.10">
    <property type="entry name" value="Amidase signature (AS) domain"/>
    <property type="match status" value="1"/>
</dbReference>
<comment type="similarity">
    <text evidence="1 8">Belongs to the amidase family. GatA subfamily.</text>
</comment>
<dbReference type="SUPFAM" id="SSF75304">
    <property type="entry name" value="Amidase signature (AS) enzymes"/>
    <property type="match status" value="1"/>
</dbReference>
<feature type="domain" description="Amidase" evidence="9">
    <location>
        <begin position="25"/>
        <end position="463"/>
    </location>
</feature>
<dbReference type="InterPro" id="IPR020556">
    <property type="entry name" value="Amidase_CS"/>
</dbReference>
<accession>A0AA89I1C8</accession>
<gene>
    <name evidence="8" type="primary">gatA</name>
    <name evidence="10" type="ORF">FC90_GL001528</name>
</gene>
<evidence type="ECO:0000256" key="6">
    <source>
        <dbReference type="ARBA" id="ARBA00025295"/>
    </source>
</evidence>
<comment type="caution">
    <text evidence="10">The sequence shown here is derived from an EMBL/GenBank/DDBJ whole genome shotgun (WGS) entry which is preliminary data.</text>
</comment>
<evidence type="ECO:0000313" key="11">
    <source>
        <dbReference type="Proteomes" id="UP000050823"/>
    </source>
</evidence>
<keyword evidence="3 8" id="KW-0547">Nucleotide-binding</keyword>
<evidence type="ECO:0000256" key="1">
    <source>
        <dbReference type="ARBA" id="ARBA00008069"/>
    </source>
</evidence>
<evidence type="ECO:0000256" key="5">
    <source>
        <dbReference type="ARBA" id="ARBA00022917"/>
    </source>
</evidence>
<proteinExistence type="inferred from homology"/>
<dbReference type="InterPro" id="IPR000120">
    <property type="entry name" value="Amidase"/>
</dbReference>
<organism evidence="10 11">
    <name type="scientific">Latilactobacillus graminis DSM 20719</name>
    <dbReference type="NCBI Taxonomy" id="1423752"/>
    <lineage>
        <taxon>Bacteria</taxon>
        <taxon>Bacillati</taxon>
        <taxon>Bacillota</taxon>
        <taxon>Bacilli</taxon>
        <taxon>Lactobacillales</taxon>
        <taxon>Lactobacillaceae</taxon>
        <taxon>Latilactobacillus</taxon>
    </lineage>
</organism>
<comment type="function">
    <text evidence="6 8">Allows the formation of correctly charged Gln-tRNA(Gln) through the transamidation of misacylated Glu-tRNA(Gln) in organisms which lack glutaminyl-tRNA synthetase. The reaction takes place in the presence of glutamine and ATP through an activated gamma-phospho-Glu-tRNA(Gln).</text>
</comment>
<keyword evidence="2 8" id="KW-0436">Ligase</keyword>
<dbReference type="RefSeq" id="WP_057908590.1">
    <property type="nucleotide sequence ID" value="NZ_AYZB01000058.1"/>
</dbReference>
<sequence>MNYLYEDLQSIHAKLVAGDLSATQLVTETLAEIEKKEPQVDAFLTIDEAGAQAAAAQVDAKPIATDNLLAGMPIGIKDNLLTDGVTTTAASKMLANFKPVFDATVVEKLKAKDAIMIGKNNLDEFAMGSSTETSAFKKTKNPWNLDKVPGGSSGGSAAAVAAGEVVASLGTDTGGSIRQPAAFNGIVGIKPTYGRVSRWGAIAFASSLDQVGVFSRTVADNATVLQAISGHDEKDSTSADIPVPDFRAALDGNIKGMKIAVAKEYMAEGVAPGVKAQIETAIDTLRSLGATVDEVSLPNSKYAVQIYYIIASSEASSNLSRFDGIRYGYRSPEAKTLEDVYVKSRSEGFGHEVKRRIMLGTFALSSGFYDAYFKKAGQVRTLVIRDFEKVFADYDLVVGPTTPTTAFDLGRKVTDPVTMYMNDILTIPANMAGLPAMSVPAGLVDGLPVGLQIIGKAFDEEAVYRVGYAFEQATGFSKNVPSFKGGKA</sequence>
<dbReference type="PROSITE" id="PS00571">
    <property type="entry name" value="AMIDASES"/>
    <property type="match status" value="1"/>
</dbReference>
<dbReference type="GO" id="GO:0050567">
    <property type="term" value="F:glutaminyl-tRNA synthase (glutamine-hydrolyzing) activity"/>
    <property type="evidence" value="ECO:0007669"/>
    <property type="project" value="UniProtKB-UniRule"/>
</dbReference>
<protein>
    <recommendedName>
        <fullName evidence="8">Glutamyl-tRNA(Gln) amidotransferase subunit A</fullName>
        <shortName evidence="8">Glu-ADT subunit A</shortName>
        <ecNumber evidence="8">6.3.5.7</ecNumber>
    </recommendedName>
</protein>